<organism evidence="4 5">
    <name type="scientific">Pisum sativum</name>
    <name type="common">Garden pea</name>
    <name type="synonym">Lathyrus oleraceus</name>
    <dbReference type="NCBI Taxonomy" id="3888"/>
    <lineage>
        <taxon>Eukaryota</taxon>
        <taxon>Viridiplantae</taxon>
        <taxon>Streptophyta</taxon>
        <taxon>Embryophyta</taxon>
        <taxon>Tracheophyta</taxon>
        <taxon>Spermatophyta</taxon>
        <taxon>Magnoliopsida</taxon>
        <taxon>eudicotyledons</taxon>
        <taxon>Gunneridae</taxon>
        <taxon>Pentapetalae</taxon>
        <taxon>rosids</taxon>
        <taxon>fabids</taxon>
        <taxon>Fabales</taxon>
        <taxon>Fabaceae</taxon>
        <taxon>Papilionoideae</taxon>
        <taxon>50 kb inversion clade</taxon>
        <taxon>NPAAA clade</taxon>
        <taxon>Hologalegina</taxon>
        <taxon>IRL clade</taxon>
        <taxon>Fabeae</taxon>
        <taxon>Lathyrus</taxon>
    </lineage>
</organism>
<protein>
    <recommendedName>
        <fullName evidence="6">Stigma-specific Stig1 family protein</fullName>
    </recommendedName>
</protein>
<name>A0A9D4WVH0_PEA</name>
<keyword evidence="3" id="KW-0812">Transmembrane</keyword>
<dbReference type="PANTHER" id="PTHR33227">
    <property type="entry name" value="STIGMA-SPECIFIC STIG1-LIKE PROTEIN 3"/>
    <property type="match status" value="1"/>
</dbReference>
<dbReference type="Proteomes" id="UP001058974">
    <property type="component" value="Chromosome 5"/>
</dbReference>
<evidence type="ECO:0000256" key="2">
    <source>
        <dbReference type="ARBA" id="ARBA00022729"/>
    </source>
</evidence>
<comment type="caution">
    <text evidence="4">The sequence shown here is derived from an EMBL/GenBank/DDBJ whole genome shotgun (WGS) entry which is preliminary data.</text>
</comment>
<dbReference type="EMBL" id="JAMSHJ010000005">
    <property type="protein sequence ID" value="KAI5409256.1"/>
    <property type="molecule type" value="Genomic_DNA"/>
</dbReference>
<dbReference type="AlphaFoldDB" id="A0A9D4WVH0"/>
<evidence type="ECO:0000256" key="3">
    <source>
        <dbReference type="SAM" id="Phobius"/>
    </source>
</evidence>
<dbReference type="Gramene" id="Psat05G0489200-T1">
    <property type="protein sequence ID" value="KAI5409256.1"/>
    <property type="gene ID" value="KIW84_054892"/>
</dbReference>
<keyword evidence="2" id="KW-0732">Signal</keyword>
<keyword evidence="3" id="KW-0472">Membrane</keyword>
<dbReference type="InterPro" id="IPR006969">
    <property type="entry name" value="Stig-like"/>
</dbReference>
<feature type="transmembrane region" description="Helical" evidence="3">
    <location>
        <begin position="32"/>
        <end position="52"/>
    </location>
</feature>
<accession>A0A9D4WVH0</accession>
<feature type="non-terminal residue" evidence="4">
    <location>
        <position position="1"/>
    </location>
</feature>
<evidence type="ECO:0008006" key="6">
    <source>
        <dbReference type="Google" id="ProtNLM"/>
    </source>
</evidence>
<gene>
    <name evidence="4" type="ORF">KIW84_054892</name>
</gene>
<proteinExistence type="inferred from homology"/>
<evidence type="ECO:0000313" key="5">
    <source>
        <dbReference type="Proteomes" id="UP001058974"/>
    </source>
</evidence>
<keyword evidence="3" id="KW-1133">Transmembrane helix</keyword>
<sequence length="186" mass="20856">LPTNQNHNRKNNNTFFHLPILLLSISKDKAMGFLKAIIIIAMTMALSLTITMKTITQNESNPASTNQDLSSQDISPIFLHEKNKFLPSKRVSRLLAQNPNAPIHCHKDDEICDLFGAKNATCCNNKCMDLQQDKHNCGACKKHCKFTKKCCRGQCVDTNFDKRHCGGCNNRCKTGNLCVYGMCNYA</sequence>
<dbReference type="Pfam" id="PF04885">
    <property type="entry name" value="Stig1"/>
    <property type="match status" value="1"/>
</dbReference>
<evidence type="ECO:0000313" key="4">
    <source>
        <dbReference type="EMBL" id="KAI5409256.1"/>
    </source>
</evidence>
<comment type="similarity">
    <text evidence="1">Belongs to the STIG1 family.</text>
</comment>
<evidence type="ECO:0000256" key="1">
    <source>
        <dbReference type="ARBA" id="ARBA00006010"/>
    </source>
</evidence>
<dbReference type="PANTHER" id="PTHR33227:SF18">
    <property type="entry name" value="STIGMA-SPECIFIC STIG1-LIKE PROTEIN 3"/>
    <property type="match status" value="1"/>
</dbReference>
<reference evidence="4 5" key="1">
    <citation type="journal article" date="2022" name="Nat. Genet.">
        <title>Improved pea reference genome and pan-genome highlight genomic features and evolutionary characteristics.</title>
        <authorList>
            <person name="Yang T."/>
            <person name="Liu R."/>
            <person name="Luo Y."/>
            <person name="Hu S."/>
            <person name="Wang D."/>
            <person name="Wang C."/>
            <person name="Pandey M.K."/>
            <person name="Ge S."/>
            <person name="Xu Q."/>
            <person name="Li N."/>
            <person name="Li G."/>
            <person name="Huang Y."/>
            <person name="Saxena R.K."/>
            <person name="Ji Y."/>
            <person name="Li M."/>
            <person name="Yan X."/>
            <person name="He Y."/>
            <person name="Liu Y."/>
            <person name="Wang X."/>
            <person name="Xiang C."/>
            <person name="Varshney R.K."/>
            <person name="Ding H."/>
            <person name="Gao S."/>
            <person name="Zong X."/>
        </authorList>
    </citation>
    <scope>NUCLEOTIDE SEQUENCE [LARGE SCALE GENOMIC DNA]</scope>
    <source>
        <strain evidence="4 5">cv. Zhongwan 6</strain>
    </source>
</reference>
<keyword evidence="5" id="KW-1185">Reference proteome</keyword>